<dbReference type="Proteomes" id="UP000606008">
    <property type="component" value="Unassembled WGS sequence"/>
</dbReference>
<dbReference type="PANTHER" id="PTHR44520">
    <property type="entry name" value="RESPONSE REGULATOR RCP1-RELATED"/>
    <property type="match status" value="1"/>
</dbReference>
<protein>
    <submittedName>
        <fullName evidence="3">Response regulator</fullName>
    </submittedName>
</protein>
<sequence>MIDILYVEDDENDADIFSRLIKKLDQPINYTILSSGSEAVEYLSGQGRYEGQSLPLPKLMLLDLNLSGISGFDVLEWARSDVRTRWLPIVAFSTSDNPTDIQQAYAAGANAYMVKPGSYFATGALLEGLCQFWVAANTRTDYK</sequence>
<dbReference type="EMBL" id="WAEL01000003">
    <property type="protein sequence ID" value="NID10650.1"/>
    <property type="molecule type" value="Genomic_DNA"/>
</dbReference>
<keyword evidence="1" id="KW-0597">Phosphoprotein</keyword>
<evidence type="ECO:0000313" key="4">
    <source>
        <dbReference type="Proteomes" id="UP000606008"/>
    </source>
</evidence>
<dbReference type="InterPro" id="IPR011006">
    <property type="entry name" value="CheY-like_superfamily"/>
</dbReference>
<dbReference type="PANTHER" id="PTHR44520:SF1">
    <property type="entry name" value="TWO-COMPONENT SYSTEM REGULATORY PROTEIN"/>
    <property type="match status" value="1"/>
</dbReference>
<organism evidence="3 4">
    <name type="scientific">Fibrivirga algicola</name>
    <dbReference type="NCBI Taxonomy" id="2950420"/>
    <lineage>
        <taxon>Bacteria</taxon>
        <taxon>Pseudomonadati</taxon>
        <taxon>Bacteroidota</taxon>
        <taxon>Cytophagia</taxon>
        <taxon>Cytophagales</taxon>
        <taxon>Spirosomataceae</taxon>
        <taxon>Fibrivirga</taxon>
    </lineage>
</organism>
<name>A0ABX0QHF6_9BACT</name>
<proteinExistence type="predicted"/>
<dbReference type="Pfam" id="PF00072">
    <property type="entry name" value="Response_reg"/>
    <property type="match status" value="1"/>
</dbReference>
<gene>
    <name evidence="3" type="ORF">F7231_10760</name>
</gene>
<dbReference type="PROSITE" id="PS50110">
    <property type="entry name" value="RESPONSE_REGULATORY"/>
    <property type="match status" value="1"/>
</dbReference>
<dbReference type="InterPro" id="IPR001789">
    <property type="entry name" value="Sig_transdc_resp-reg_receiver"/>
</dbReference>
<dbReference type="CDD" id="cd17557">
    <property type="entry name" value="REC_Rcp-like"/>
    <property type="match status" value="1"/>
</dbReference>
<dbReference type="SUPFAM" id="SSF52172">
    <property type="entry name" value="CheY-like"/>
    <property type="match status" value="1"/>
</dbReference>
<feature type="domain" description="Response regulatory" evidence="2">
    <location>
        <begin position="3"/>
        <end position="130"/>
    </location>
</feature>
<dbReference type="SMART" id="SM00448">
    <property type="entry name" value="REC"/>
    <property type="match status" value="1"/>
</dbReference>
<dbReference type="RefSeq" id="WP_085411051.1">
    <property type="nucleotide sequence ID" value="NZ_WAEL01000003.1"/>
</dbReference>
<evidence type="ECO:0000256" key="1">
    <source>
        <dbReference type="PROSITE-ProRule" id="PRU00169"/>
    </source>
</evidence>
<reference evidence="4" key="2">
    <citation type="submission" date="2023-07" db="EMBL/GenBank/DDBJ databases">
        <authorList>
            <person name="Jung D.-H."/>
        </authorList>
    </citation>
    <scope>NUCLEOTIDE SEQUENCE [LARGE SCALE GENOMIC DNA]</scope>
    <source>
        <strain evidence="4">JA-25</strain>
    </source>
</reference>
<dbReference type="InterPro" id="IPR052893">
    <property type="entry name" value="TCS_response_regulator"/>
</dbReference>
<dbReference type="Gene3D" id="3.40.50.2300">
    <property type="match status" value="1"/>
</dbReference>
<keyword evidence="4" id="KW-1185">Reference proteome</keyword>
<evidence type="ECO:0000259" key="2">
    <source>
        <dbReference type="PROSITE" id="PS50110"/>
    </source>
</evidence>
<evidence type="ECO:0000313" key="3">
    <source>
        <dbReference type="EMBL" id="NID10650.1"/>
    </source>
</evidence>
<reference evidence="4" key="1">
    <citation type="submission" date="2019-09" db="EMBL/GenBank/DDBJ databases">
        <authorList>
            <person name="Jung D.-H."/>
        </authorList>
    </citation>
    <scope>NUCLEOTIDE SEQUENCE [LARGE SCALE GENOMIC DNA]</scope>
    <source>
        <strain evidence="4">JA-25</strain>
    </source>
</reference>
<comment type="caution">
    <text evidence="3">The sequence shown here is derived from an EMBL/GenBank/DDBJ whole genome shotgun (WGS) entry which is preliminary data.</text>
</comment>
<feature type="modified residue" description="4-aspartylphosphate" evidence="1">
    <location>
        <position position="63"/>
    </location>
</feature>
<accession>A0ABX0QHF6</accession>